<protein>
    <recommendedName>
        <fullName evidence="14">Histone-lysine N-methyltransferase</fullName>
    </recommendedName>
</protein>
<dbReference type="Gene3D" id="2.170.270.10">
    <property type="entry name" value="SET domain"/>
    <property type="match status" value="1"/>
</dbReference>
<keyword evidence="7" id="KW-0539">Nucleus</keyword>
<keyword evidence="6" id="KW-0949">S-adenosyl-L-methionine</keyword>
<dbReference type="EMBL" id="JAVRRT010000020">
    <property type="protein sequence ID" value="KAK5164302.1"/>
    <property type="molecule type" value="Genomic_DNA"/>
</dbReference>
<comment type="caution">
    <text evidence="12">The sequence shown here is derived from an EMBL/GenBank/DDBJ whole genome shotgun (WGS) entry which is preliminary data.</text>
</comment>
<dbReference type="GeneID" id="89931327"/>
<feature type="domain" description="Post-SET" evidence="10">
    <location>
        <begin position="557"/>
        <end position="573"/>
    </location>
</feature>
<dbReference type="GO" id="GO:0042054">
    <property type="term" value="F:histone methyltransferase activity"/>
    <property type="evidence" value="ECO:0007669"/>
    <property type="project" value="InterPro"/>
</dbReference>
<feature type="compositionally biased region" description="Basic and acidic residues" evidence="8">
    <location>
        <begin position="583"/>
        <end position="607"/>
    </location>
</feature>
<keyword evidence="5" id="KW-0808">Transferase</keyword>
<feature type="region of interest" description="Disordered" evidence="8">
    <location>
        <begin position="637"/>
        <end position="833"/>
    </location>
</feature>
<name>A0AAV9P016_9PEZI</name>
<feature type="compositionally biased region" description="Basic and acidic residues" evidence="8">
    <location>
        <begin position="637"/>
        <end position="649"/>
    </location>
</feature>
<feature type="region of interest" description="Disordered" evidence="8">
    <location>
        <begin position="1"/>
        <end position="200"/>
    </location>
</feature>
<feature type="domain" description="SET" evidence="9">
    <location>
        <begin position="434"/>
        <end position="550"/>
    </location>
</feature>
<feature type="compositionally biased region" description="Low complexity" evidence="8">
    <location>
        <begin position="650"/>
        <end position="668"/>
    </location>
</feature>
<dbReference type="InterPro" id="IPR001214">
    <property type="entry name" value="SET_dom"/>
</dbReference>
<dbReference type="SUPFAM" id="SSF82199">
    <property type="entry name" value="SET domain"/>
    <property type="match status" value="1"/>
</dbReference>
<dbReference type="Proteomes" id="UP001337655">
    <property type="component" value="Unassembled WGS sequence"/>
</dbReference>
<feature type="compositionally biased region" description="Polar residues" evidence="8">
    <location>
        <begin position="95"/>
        <end position="107"/>
    </location>
</feature>
<feature type="region of interest" description="Disordered" evidence="8">
    <location>
        <begin position="583"/>
        <end position="625"/>
    </location>
</feature>
<feature type="compositionally biased region" description="Basic and acidic residues" evidence="8">
    <location>
        <begin position="768"/>
        <end position="785"/>
    </location>
</feature>
<keyword evidence="3" id="KW-0158">Chromosome</keyword>
<feature type="compositionally biased region" description="Polar residues" evidence="8">
    <location>
        <begin position="821"/>
        <end position="833"/>
    </location>
</feature>
<feature type="compositionally biased region" description="Low complexity" evidence="8">
    <location>
        <begin position="734"/>
        <end position="744"/>
    </location>
</feature>
<dbReference type="Pfam" id="PF00856">
    <property type="entry name" value="SET"/>
    <property type="match status" value="1"/>
</dbReference>
<gene>
    <name evidence="12" type="ORF">LTR77_009997</name>
</gene>
<evidence type="ECO:0000313" key="13">
    <source>
        <dbReference type="Proteomes" id="UP001337655"/>
    </source>
</evidence>
<evidence type="ECO:0000256" key="6">
    <source>
        <dbReference type="ARBA" id="ARBA00022691"/>
    </source>
</evidence>
<feature type="compositionally biased region" description="Basic residues" evidence="8">
    <location>
        <begin position="278"/>
        <end position="288"/>
    </location>
</feature>
<evidence type="ECO:0000259" key="11">
    <source>
        <dbReference type="PROSITE" id="PS51215"/>
    </source>
</evidence>
<evidence type="ECO:0000313" key="12">
    <source>
        <dbReference type="EMBL" id="KAK5164302.1"/>
    </source>
</evidence>
<dbReference type="SMART" id="SM00508">
    <property type="entry name" value="PostSET"/>
    <property type="match status" value="1"/>
</dbReference>
<comment type="subcellular location">
    <subcellularLocation>
        <location evidence="2">Chromosome</location>
    </subcellularLocation>
    <subcellularLocation>
        <location evidence="1">Nucleus</location>
    </subcellularLocation>
</comment>
<dbReference type="GO" id="GO:0005694">
    <property type="term" value="C:chromosome"/>
    <property type="evidence" value="ECO:0007669"/>
    <property type="project" value="UniProtKB-SubCell"/>
</dbReference>
<accession>A0AAV9P016</accession>
<feature type="compositionally biased region" description="Basic and acidic residues" evidence="8">
    <location>
        <begin position="171"/>
        <end position="180"/>
    </location>
</feature>
<dbReference type="InterPro" id="IPR050777">
    <property type="entry name" value="SET2_Histone-Lys_MeTrsfase"/>
</dbReference>
<dbReference type="PROSITE" id="PS50280">
    <property type="entry name" value="SET"/>
    <property type="match status" value="1"/>
</dbReference>
<feature type="compositionally biased region" description="Polar residues" evidence="8">
    <location>
        <begin position="1"/>
        <end position="24"/>
    </location>
</feature>
<dbReference type="AlphaFoldDB" id="A0AAV9P016"/>
<dbReference type="PROSITE" id="PS51215">
    <property type="entry name" value="AWS"/>
    <property type="match status" value="1"/>
</dbReference>
<evidence type="ECO:0000259" key="9">
    <source>
        <dbReference type="PROSITE" id="PS50280"/>
    </source>
</evidence>
<dbReference type="GO" id="GO:0005634">
    <property type="term" value="C:nucleus"/>
    <property type="evidence" value="ECO:0007669"/>
    <property type="project" value="UniProtKB-SubCell"/>
</dbReference>
<keyword evidence="13" id="KW-1185">Reference proteome</keyword>
<dbReference type="PANTHER" id="PTHR22884">
    <property type="entry name" value="SET DOMAIN PROTEINS"/>
    <property type="match status" value="1"/>
</dbReference>
<proteinExistence type="predicted"/>
<dbReference type="InterPro" id="IPR006560">
    <property type="entry name" value="AWS_dom"/>
</dbReference>
<dbReference type="InterPro" id="IPR003616">
    <property type="entry name" value="Post-SET_dom"/>
</dbReference>
<organism evidence="12 13">
    <name type="scientific">Saxophila tyrrhenica</name>
    <dbReference type="NCBI Taxonomy" id="1690608"/>
    <lineage>
        <taxon>Eukaryota</taxon>
        <taxon>Fungi</taxon>
        <taxon>Dikarya</taxon>
        <taxon>Ascomycota</taxon>
        <taxon>Pezizomycotina</taxon>
        <taxon>Dothideomycetes</taxon>
        <taxon>Dothideomycetidae</taxon>
        <taxon>Mycosphaerellales</taxon>
        <taxon>Extremaceae</taxon>
        <taxon>Saxophila</taxon>
    </lineage>
</organism>
<dbReference type="GO" id="GO:0032259">
    <property type="term" value="P:methylation"/>
    <property type="evidence" value="ECO:0007669"/>
    <property type="project" value="UniProtKB-KW"/>
</dbReference>
<evidence type="ECO:0000256" key="8">
    <source>
        <dbReference type="SAM" id="MobiDB-lite"/>
    </source>
</evidence>
<dbReference type="Pfam" id="PF17907">
    <property type="entry name" value="AWS"/>
    <property type="match status" value="1"/>
</dbReference>
<evidence type="ECO:0000256" key="1">
    <source>
        <dbReference type="ARBA" id="ARBA00004123"/>
    </source>
</evidence>
<evidence type="ECO:0000256" key="3">
    <source>
        <dbReference type="ARBA" id="ARBA00022454"/>
    </source>
</evidence>
<dbReference type="InterPro" id="IPR046341">
    <property type="entry name" value="SET_dom_sf"/>
</dbReference>
<sequence length="833" mass="91679">MATPTNEMTRSNSTDSSALSNIMVNNAAADEGSSDDLPNSTPATSLPDGGSVGSAKSRVHAIDPLPEESSRRPKRARTGPSTYNVKSLLDAQEGAGSSSSRNVSGLTGRTLVDDKDDGALLGKKDDDGTIPMDWVPTELPPRKSGKLQRRPSVRDKVKKAANKVGQVLGKRGRDAMEAGKRKLGMNEVEESPKQSKIMRELDMGPKGVLDEMDLSDDEFVAPPPRPAKRAKIEAATAKELSKPTAPPLKISSGKQEKTWQVQGLYVGQDVGMDPAKKGGQKKLQKKRPGSAGSDGSTKPAADETKAEEAEPAGQKASYITLPMFEYLDKTRDFKIPFDIYAPSLKKGDEKPKDWKQVNKNRLVGEARELWEMEKLPSSMPPSNSDEQGCGDDCLNRVMQYECNDDNCSLNAELCSNRAFSELAARTQKGGRFDVGVEVLQTGNRGFGVRSCRTFKAGQIIMEYTGEIISEGECQRRMRDEYKDKQCYYLMELERGLVIDGTKGSMARFINHSCSPNCEVRMVKVNNTPRMAVFAAEQGIMTGQELTYDYNFDNFGATKQVCHCGAENCRGFLSKRLNATERKKLEREENDRKRKAAEEAQKNAESEARKKKINTDRGSGWRGWLAVDDPETKERLRAEKREREEAEKNSSRAQRLAARRQSLPAAAPAEKPARVLKKKNSARRKTTHLEEKAATAEPEEEARETSVTESTSLTTTHTRTVSRGSKFHEELDRPTTAQTQTSTITKRTEVSVSTTELLDDEGTLGDSEPSSKEAGEEVREQAEPSKKGLSRTASKGKDVMKSVGEAVRKGLKGIERAPSGSKMRQSTLSFAKIE</sequence>
<dbReference type="SMART" id="SM00317">
    <property type="entry name" value="SET"/>
    <property type="match status" value="1"/>
</dbReference>
<evidence type="ECO:0000256" key="5">
    <source>
        <dbReference type="ARBA" id="ARBA00022679"/>
    </source>
</evidence>
<feature type="compositionally biased region" description="Low complexity" evidence="8">
    <location>
        <begin position="704"/>
        <end position="721"/>
    </location>
</feature>
<dbReference type="RefSeq" id="XP_064654595.1">
    <property type="nucleotide sequence ID" value="XM_064807222.1"/>
</dbReference>
<feature type="compositionally biased region" description="Basic and acidic residues" evidence="8">
    <location>
        <begin position="794"/>
        <end position="814"/>
    </location>
</feature>
<evidence type="ECO:0008006" key="14">
    <source>
        <dbReference type="Google" id="ProtNLM"/>
    </source>
</evidence>
<evidence type="ECO:0000259" key="10">
    <source>
        <dbReference type="PROSITE" id="PS50868"/>
    </source>
</evidence>
<evidence type="ECO:0000256" key="7">
    <source>
        <dbReference type="ARBA" id="ARBA00023242"/>
    </source>
</evidence>
<reference evidence="12 13" key="1">
    <citation type="submission" date="2023-08" db="EMBL/GenBank/DDBJ databases">
        <title>Black Yeasts Isolated from many extreme environments.</title>
        <authorList>
            <person name="Coleine C."/>
            <person name="Stajich J.E."/>
            <person name="Selbmann L."/>
        </authorList>
    </citation>
    <scope>NUCLEOTIDE SEQUENCE [LARGE SCALE GENOMIC DNA]</scope>
    <source>
        <strain evidence="12 13">CCFEE 5935</strain>
    </source>
</reference>
<feature type="compositionally biased region" description="Basic residues" evidence="8">
    <location>
        <begin position="673"/>
        <end position="685"/>
    </location>
</feature>
<feature type="domain" description="AWS" evidence="11">
    <location>
        <begin position="372"/>
        <end position="423"/>
    </location>
</feature>
<keyword evidence="4" id="KW-0489">Methyltransferase</keyword>
<evidence type="ECO:0000256" key="4">
    <source>
        <dbReference type="ARBA" id="ARBA00022603"/>
    </source>
</evidence>
<feature type="compositionally biased region" description="Basic and acidic residues" evidence="8">
    <location>
        <begin position="190"/>
        <end position="200"/>
    </location>
</feature>
<evidence type="ECO:0000256" key="2">
    <source>
        <dbReference type="ARBA" id="ARBA00004286"/>
    </source>
</evidence>
<feature type="compositionally biased region" description="Basic residues" evidence="8">
    <location>
        <begin position="143"/>
        <end position="161"/>
    </location>
</feature>
<dbReference type="PROSITE" id="PS50868">
    <property type="entry name" value="POST_SET"/>
    <property type="match status" value="1"/>
</dbReference>
<feature type="region of interest" description="Disordered" evidence="8">
    <location>
        <begin position="216"/>
        <end position="313"/>
    </location>
</feature>